<dbReference type="SUPFAM" id="SSF48452">
    <property type="entry name" value="TPR-like"/>
    <property type="match status" value="1"/>
</dbReference>
<evidence type="ECO:0000256" key="3">
    <source>
        <dbReference type="ARBA" id="ARBA00008827"/>
    </source>
</evidence>
<keyword evidence="4" id="KW-0813">Transport</keyword>
<comment type="subcellular location">
    <subcellularLocation>
        <location evidence="2">Cytoplasmic vesicle</location>
        <location evidence="2">COPI-coated vesicle membrane</location>
        <topology evidence="2">Peripheral membrane protein</topology>
        <orientation evidence="2">Cytoplasmic side</orientation>
    </subcellularLocation>
    <subcellularLocation>
        <location evidence="1">Golgi apparatus membrane</location>
        <topology evidence="1">Peripheral membrane protein</topology>
        <orientation evidence="1">Cytoplasmic side</orientation>
    </subcellularLocation>
</comment>
<evidence type="ECO:0000256" key="2">
    <source>
        <dbReference type="ARBA" id="ARBA00004347"/>
    </source>
</evidence>
<dbReference type="GO" id="GO:0030126">
    <property type="term" value="C:COPI vesicle coat"/>
    <property type="evidence" value="ECO:0007669"/>
    <property type="project" value="TreeGrafter"/>
</dbReference>
<feature type="chain" id="PRO_5020606580" evidence="11">
    <location>
        <begin position="23"/>
        <end position="192"/>
    </location>
</feature>
<evidence type="ECO:0000256" key="7">
    <source>
        <dbReference type="ARBA" id="ARBA00022927"/>
    </source>
</evidence>
<name>A0A4P9Z5D9_9FUNG</name>
<evidence type="ECO:0000256" key="9">
    <source>
        <dbReference type="ARBA" id="ARBA00023136"/>
    </source>
</evidence>
<dbReference type="InterPro" id="IPR006822">
    <property type="entry name" value="Coatomer_esu"/>
</dbReference>
<dbReference type="Proteomes" id="UP000278143">
    <property type="component" value="Unassembled WGS sequence"/>
</dbReference>
<proteinExistence type="inferred from homology"/>
<keyword evidence="6" id="KW-0931">ER-Golgi transport</keyword>
<accession>A0A4P9Z5D9</accession>
<reference evidence="13" key="1">
    <citation type="journal article" date="2018" name="Nat. Microbiol.">
        <title>Leveraging single-cell genomics to expand the fungal tree of life.</title>
        <authorList>
            <person name="Ahrendt S.R."/>
            <person name="Quandt C.A."/>
            <person name="Ciobanu D."/>
            <person name="Clum A."/>
            <person name="Salamov A."/>
            <person name="Andreopoulos B."/>
            <person name="Cheng J.F."/>
            <person name="Woyke T."/>
            <person name="Pelin A."/>
            <person name="Henrissat B."/>
            <person name="Reynolds N.K."/>
            <person name="Benny G.L."/>
            <person name="Smith M.E."/>
            <person name="James T.Y."/>
            <person name="Grigoriev I.V."/>
        </authorList>
    </citation>
    <scope>NUCLEOTIDE SEQUENCE [LARGE SCALE GENOMIC DNA]</scope>
    <source>
        <strain evidence="13">Benny S71-1</strain>
    </source>
</reference>
<dbReference type="GO" id="GO:0000139">
    <property type="term" value="C:Golgi membrane"/>
    <property type="evidence" value="ECO:0007669"/>
    <property type="project" value="UniProtKB-SubCell"/>
</dbReference>
<dbReference type="OrthoDB" id="310217at2759"/>
<dbReference type="PANTHER" id="PTHR10805:SF0">
    <property type="entry name" value="COATOMER SUBUNIT EPSILON"/>
    <property type="match status" value="1"/>
</dbReference>
<keyword evidence="5" id="KW-0963">Cytoplasm</keyword>
<evidence type="ECO:0000313" key="13">
    <source>
        <dbReference type="Proteomes" id="UP000278143"/>
    </source>
</evidence>
<evidence type="ECO:0000256" key="11">
    <source>
        <dbReference type="SAM" id="SignalP"/>
    </source>
</evidence>
<feature type="signal peptide" evidence="11">
    <location>
        <begin position="1"/>
        <end position="22"/>
    </location>
</feature>
<dbReference type="PANTHER" id="PTHR10805">
    <property type="entry name" value="COATOMER SUBUNIT EPSILON"/>
    <property type="match status" value="1"/>
</dbReference>
<keyword evidence="9" id="KW-0472">Membrane</keyword>
<evidence type="ECO:0000313" key="12">
    <source>
        <dbReference type="EMBL" id="RKP27302.1"/>
    </source>
</evidence>
<evidence type="ECO:0000256" key="8">
    <source>
        <dbReference type="ARBA" id="ARBA00023034"/>
    </source>
</evidence>
<dbReference type="EMBL" id="KZ989232">
    <property type="protein sequence ID" value="RKP27302.1"/>
    <property type="molecule type" value="Genomic_DNA"/>
</dbReference>
<keyword evidence="8" id="KW-0333">Golgi apparatus</keyword>
<dbReference type="GO" id="GO:0006888">
    <property type="term" value="P:endoplasmic reticulum to Golgi vesicle-mediated transport"/>
    <property type="evidence" value="ECO:0007669"/>
    <property type="project" value="TreeGrafter"/>
</dbReference>
<keyword evidence="10" id="KW-0968">Cytoplasmic vesicle</keyword>
<dbReference type="AlphaFoldDB" id="A0A4P9Z5D9"/>
<evidence type="ECO:0000256" key="1">
    <source>
        <dbReference type="ARBA" id="ARBA00004255"/>
    </source>
</evidence>
<dbReference type="GO" id="GO:0006891">
    <property type="term" value="P:intra-Golgi vesicle-mediated transport"/>
    <property type="evidence" value="ECO:0007669"/>
    <property type="project" value="TreeGrafter"/>
</dbReference>
<evidence type="ECO:0000256" key="4">
    <source>
        <dbReference type="ARBA" id="ARBA00022448"/>
    </source>
</evidence>
<evidence type="ECO:0000256" key="5">
    <source>
        <dbReference type="ARBA" id="ARBA00022490"/>
    </source>
</evidence>
<gene>
    <name evidence="12" type="ORF">SYNPS1DRAFT_7296</name>
</gene>
<keyword evidence="13" id="KW-1185">Reference proteome</keyword>
<dbReference type="GO" id="GO:0006890">
    <property type="term" value="P:retrograde vesicle-mediated transport, Golgi to endoplasmic reticulum"/>
    <property type="evidence" value="ECO:0007669"/>
    <property type="project" value="InterPro"/>
</dbReference>
<dbReference type="Pfam" id="PF04733">
    <property type="entry name" value="Coatomer_E"/>
    <property type="match status" value="1"/>
</dbReference>
<keyword evidence="11" id="KW-0732">Signal</keyword>
<organism evidence="12 13">
    <name type="scientific">Syncephalis pseudoplumigaleata</name>
    <dbReference type="NCBI Taxonomy" id="1712513"/>
    <lineage>
        <taxon>Eukaryota</taxon>
        <taxon>Fungi</taxon>
        <taxon>Fungi incertae sedis</taxon>
        <taxon>Zoopagomycota</taxon>
        <taxon>Zoopagomycotina</taxon>
        <taxon>Zoopagomycetes</taxon>
        <taxon>Zoopagales</taxon>
        <taxon>Piptocephalidaceae</taxon>
        <taxon>Syncephalis</taxon>
    </lineage>
</organism>
<protein>
    <submittedName>
        <fullName evidence="12">Coatomer epsilon subunit-domain-containing protein</fullName>
    </submittedName>
</protein>
<dbReference type="GO" id="GO:0005198">
    <property type="term" value="F:structural molecule activity"/>
    <property type="evidence" value="ECO:0007669"/>
    <property type="project" value="InterPro"/>
</dbReference>
<feature type="non-terminal residue" evidence="12">
    <location>
        <position position="1"/>
    </location>
</feature>
<dbReference type="GO" id="GO:0015031">
    <property type="term" value="P:protein transport"/>
    <property type="evidence" value="ECO:0007669"/>
    <property type="project" value="UniProtKB-KW"/>
</dbReference>
<sequence length="192" mass="20756">LDGIVSVLLGQLLLAGGKPSEAVNVLKKHTRNIECATLCIQGYLMMGRPDIAQQEIEATKGWSDDALPLQLAEAWVNLTMGGERCQSTAYIFDELGINASISANSLCGQAACNLMMQRYPEAESLLLEAQSSDAKNPEVLANLMVAHYLTGNAADAETCLSELEMEHPTHPFIQRRQEKSALFDTAAAAFTV</sequence>
<keyword evidence="7" id="KW-0653">Protein transport</keyword>
<dbReference type="InterPro" id="IPR011990">
    <property type="entry name" value="TPR-like_helical_dom_sf"/>
</dbReference>
<evidence type="ECO:0000256" key="6">
    <source>
        <dbReference type="ARBA" id="ARBA00022892"/>
    </source>
</evidence>
<feature type="non-terminal residue" evidence="12">
    <location>
        <position position="192"/>
    </location>
</feature>
<evidence type="ECO:0000256" key="10">
    <source>
        <dbReference type="ARBA" id="ARBA00023329"/>
    </source>
</evidence>
<dbReference type="Gene3D" id="1.25.40.10">
    <property type="entry name" value="Tetratricopeptide repeat domain"/>
    <property type="match status" value="1"/>
</dbReference>
<comment type="similarity">
    <text evidence="3">Belongs to the COPE family.</text>
</comment>